<accession>M5SCG7</accession>
<evidence type="ECO:0000313" key="3">
    <source>
        <dbReference type="Proteomes" id="UP000011996"/>
    </source>
</evidence>
<dbReference type="EMBL" id="ANOF01000008">
    <property type="protein sequence ID" value="EMI29191.1"/>
    <property type="molecule type" value="Genomic_DNA"/>
</dbReference>
<reference evidence="2 3" key="1">
    <citation type="journal article" date="2013" name="Mar. Genomics">
        <title>Expression of sulfatases in Rhodopirellula baltica and the diversity of sulfatases in the genus Rhodopirellula.</title>
        <authorList>
            <person name="Wegner C.E."/>
            <person name="Richter-Heitmann T."/>
            <person name="Klindworth A."/>
            <person name="Klockow C."/>
            <person name="Richter M."/>
            <person name="Achstetter T."/>
            <person name="Glockner F.O."/>
            <person name="Harder J."/>
        </authorList>
    </citation>
    <scope>NUCLEOTIDE SEQUENCE [LARGE SCALE GENOMIC DNA]</scope>
    <source>
        <strain evidence="2 3">SH398</strain>
    </source>
</reference>
<dbReference type="PATRIC" id="fig|1263868.3.peg.324"/>
<sequence length="69" mass="7749">MMMDITERAQKNGFADVSEFVSQMIAKISDRQKQVEALAVEGINSGPSEPWDRQEIEAIRDGLRSRHGS</sequence>
<evidence type="ECO:0000313" key="2">
    <source>
        <dbReference type="EMBL" id="EMI29191.1"/>
    </source>
</evidence>
<comment type="caution">
    <text evidence="2">The sequence shown here is derived from an EMBL/GenBank/DDBJ whole genome shotgun (WGS) entry which is preliminary data.</text>
</comment>
<dbReference type="Proteomes" id="UP000011996">
    <property type="component" value="Unassembled WGS sequence"/>
</dbReference>
<gene>
    <name evidence="2" type="ORF">RESH_00299</name>
</gene>
<organism evidence="2 3">
    <name type="scientific">Rhodopirellula europaea SH398</name>
    <dbReference type="NCBI Taxonomy" id="1263868"/>
    <lineage>
        <taxon>Bacteria</taxon>
        <taxon>Pseudomonadati</taxon>
        <taxon>Planctomycetota</taxon>
        <taxon>Planctomycetia</taxon>
        <taxon>Pirellulales</taxon>
        <taxon>Pirellulaceae</taxon>
        <taxon>Rhodopirellula</taxon>
    </lineage>
</organism>
<dbReference type="STRING" id="1263868.RESH_00299"/>
<evidence type="ECO:0000256" key="1">
    <source>
        <dbReference type="SAM" id="MobiDB-lite"/>
    </source>
</evidence>
<name>M5SCG7_9BACT</name>
<protein>
    <submittedName>
        <fullName evidence="2">Uncharacterized protein</fullName>
    </submittedName>
</protein>
<feature type="region of interest" description="Disordered" evidence="1">
    <location>
        <begin position="43"/>
        <end position="69"/>
    </location>
</feature>
<feature type="compositionally biased region" description="Basic and acidic residues" evidence="1">
    <location>
        <begin position="50"/>
        <end position="69"/>
    </location>
</feature>
<proteinExistence type="predicted"/>
<dbReference type="AlphaFoldDB" id="M5SCG7"/>